<evidence type="ECO:0000313" key="2">
    <source>
        <dbReference type="Proteomes" id="UP000091857"/>
    </source>
</evidence>
<sequence>MDVKLAQRLQISTAWTDSEKFVREHPTSSLRFAWRLKGKQKFPAFVSAYFLPARNKNRHRSVSLEVLCSYKNSPASVMESGSSHASCDEYLILKNKSQEVEPYINGRCIYLVGMMGSGKTTVGKILSQVLGYSFCDCDTLVEEEVDGTPVAEIFKLYGEGFFRNKETEALQKLSMMHRLVVSTGGGAVVRPINWKYMQNGVSVWLDVPLEALAQRIAAVGTNSRPLLHNDSGNEYTKVFRRLSTLLEERGECYANANVRISLENIAMKQGYRDVSSITPTAIVIENMACYLYIFVLCDLRWKVVFCDVESASFVYCEITLHLYHMPTNRKGCINHSLYKFTSNQVELSRILWVFVGLSIQPLHV</sequence>
<accession>A0ACB7GRB7</accession>
<proteinExistence type="predicted"/>
<protein>
    <submittedName>
        <fullName evidence="1">Uncharacterized protein</fullName>
    </submittedName>
</protein>
<gene>
    <name evidence="1" type="ORF">MANES_12G142800v8</name>
</gene>
<name>A0ACB7GRB7_MANES</name>
<reference evidence="2" key="1">
    <citation type="journal article" date="2016" name="Nat. Biotechnol.">
        <title>Sequencing wild and cultivated cassava and related species reveals extensive interspecific hybridization and genetic diversity.</title>
        <authorList>
            <person name="Bredeson J.V."/>
            <person name="Lyons J.B."/>
            <person name="Prochnik S.E."/>
            <person name="Wu G.A."/>
            <person name="Ha C.M."/>
            <person name="Edsinger-Gonzales E."/>
            <person name="Grimwood J."/>
            <person name="Schmutz J."/>
            <person name="Rabbi I.Y."/>
            <person name="Egesi C."/>
            <person name="Nauluvula P."/>
            <person name="Lebot V."/>
            <person name="Ndunguru J."/>
            <person name="Mkamilo G."/>
            <person name="Bart R.S."/>
            <person name="Setter T.L."/>
            <person name="Gleadow R.M."/>
            <person name="Kulakow P."/>
            <person name="Ferguson M.E."/>
            <person name="Rounsley S."/>
            <person name="Rokhsar D.S."/>
        </authorList>
    </citation>
    <scope>NUCLEOTIDE SEQUENCE [LARGE SCALE GENOMIC DNA]</scope>
    <source>
        <strain evidence="2">cv. AM560-2</strain>
    </source>
</reference>
<evidence type="ECO:0000313" key="1">
    <source>
        <dbReference type="EMBL" id="KAG8642919.1"/>
    </source>
</evidence>
<comment type="caution">
    <text evidence="1">The sequence shown here is derived from an EMBL/GenBank/DDBJ whole genome shotgun (WGS) entry which is preliminary data.</text>
</comment>
<keyword evidence="2" id="KW-1185">Reference proteome</keyword>
<organism evidence="1 2">
    <name type="scientific">Manihot esculenta</name>
    <name type="common">Cassava</name>
    <name type="synonym">Jatropha manihot</name>
    <dbReference type="NCBI Taxonomy" id="3983"/>
    <lineage>
        <taxon>Eukaryota</taxon>
        <taxon>Viridiplantae</taxon>
        <taxon>Streptophyta</taxon>
        <taxon>Embryophyta</taxon>
        <taxon>Tracheophyta</taxon>
        <taxon>Spermatophyta</taxon>
        <taxon>Magnoliopsida</taxon>
        <taxon>eudicotyledons</taxon>
        <taxon>Gunneridae</taxon>
        <taxon>Pentapetalae</taxon>
        <taxon>rosids</taxon>
        <taxon>fabids</taxon>
        <taxon>Malpighiales</taxon>
        <taxon>Euphorbiaceae</taxon>
        <taxon>Crotonoideae</taxon>
        <taxon>Manihoteae</taxon>
        <taxon>Manihot</taxon>
    </lineage>
</organism>
<dbReference type="Proteomes" id="UP000091857">
    <property type="component" value="Chromosome 12"/>
</dbReference>
<dbReference type="EMBL" id="CM004398">
    <property type="protein sequence ID" value="KAG8642919.1"/>
    <property type="molecule type" value="Genomic_DNA"/>
</dbReference>